<dbReference type="InterPro" id="IPR014721">
    <property type="entry name" value="Ribsml_uS5_D2-typ_fold_subgr"/>
</dbReference>
<dbReference type="AlphaFoldDB" id="A0A1I6P2J1"/>
<gene>
    <name evidence="1" type="ORF">SAMN04487906_0084</name>
</gene>
<protein>
    <submittedName>
        <fullName evidence="1">Mevalonate kinase</fullName>
    </submittedName>
</protein>
<evidence type="ECO:0000313" key="2">
    <source>
        <dbReference type="Proteomes" id="UP000183209"/>
    </source>
</evidence>
<dbReference type="InterPro" id="IPR047765">
    <property type="entry name" value="GHMP_GYDIA-like"/>
</dbReference>
<proteinExistence type="predicted"/>
<dbReference type="Gene3D" id="3.30.230.10">
    <property type="match status" value="1"/>
</dbReference>
<dbReference type="OrthoDB" id="5288719at2"/>
<dbReference type="EMBL" id="FPAG01000001">
    <property type="protein sequence ID" value="SFS34419.1"/>
    <property type="molecule type" value="Genomic_DNA"/>
</dbReference>
<dbReference type="InterPro" id="IPR020568">
    <property type="entry name" value="Ribosomal_Su5_D2-typ_SF"/>
</dbReference>
<dbReference type="RefSeq" id="WP_074976226.1">
    <property type="nucleotide sequence ID" value="NZ_FPAG01000001.1"/>
</dbReference>
<keyword evidence="1" id="KW-0808">Transferase</keyword>
<dbReference type="GO" id="GO:0016301">
    <property type="term" value="F:kinase activity"/>
    <property type="evidence" value="ECO:0007669"/>
    <property type="project" value="UniProtKB-KW"/>
</dbReference>
<evidence type="ECO:0000313" key="1">
    <source>
        <dbReference type="EMBL" id="SFS34419.1"/>
    </source>
</evidence>
<name>A0A1I6P2J1_9FLAO</name>
<accession>A0A1I6P2J1</accession>
<dbReference type="NCBIfam" id="NF040656">
    <property type="entry name" value="GHMP_GYDIA"/>
    <property type="match status" value="1"/>
</dbReference>
<sequence>MHHFQSNGKLLITGEYLVLDGALSLALPTIYGQTLSIEENNNQIIEWSSLDHQGNPWFSCNLDLSLSGSPKNEVEATLLHILKTAKALNPDFLKSVQGVKAISVMDFPRDWGLGSSSTLINNIAQWAGINAFDLSNKTLGGSGYDIACAQHNTAILYQLTDGKPTITETKFTPPFRDQIYFIHLNQKQNSREGIKKYRALNKSVNSYISDINTITKGILECTDVAAFKSLIDTHEDITSKAIAMEPIKKRLFNDFEGSIKSLGAWGGDFIMAVGDDQTPQYFSQKGFDTILTFKEMIRL</sequence>
<keyword evidence="1" id="KW-0418">Kinase</keyword>
<reference evidence="1 2" key="1">
    <citation type="submission" date="2016-10" db="EMBL/GenBank/DDBJ databases">
        <authorList>
            <person name="de Groot N.N."/>
        </authorList>
    </citation>
    <scope>NUCLEOTIDE SEQUENCE [LARGE SCALE GENOMIC DNA]</scope>
    <source>
        <strain evidence="1 2">CGMCC 1.6114</strain>
    </source>
</reference>
<organism evidence="1 2">
    <name type="scientific">Zhouia amylolytica</name>
    <dbReference type="NCBI Taxonomy" id="376730"/>
    <lineage>
        <taxon>Bacteria</taxon>
        <taxon>Pseudomonadati</taxon>
        <taxon>Bacteroidota</taxon>
        <taxon>Flavobacteriia</taxon>
        <taxon>Flavobacteriales</taxon>
        <taxon>Flavobacteriaceae</taxon>
        <taxon>Zhouia</taxon>
    </lineage>
</organism>
<dbReference type="Proteomes" id="UP000183209">
    <property type="component" value="Unassembled WGS sequence"/>
</dbReference>
<dbReference type="SUPFAM" id="SSF54211">
    <property type="entry name" value="Ribosomal protein S5 domain 2-like"/>
    <property type="match status" value="1"/>
</dbReference>